<reference evidence="2 3" key="1">
    <citation type="journal article" date="2019" name="Sci. Rep.">
        <title>Colletotrichum shisoi sp. nov., an anthracnose pathogen of Perilla frutescens in Japan: molecular phylogenetic, morphological and genomic evidence.</title>
        <authorList>
            <person name="Gan P."/>
            <person name="Tsushima A."/>
            <person name="Hiroyama R."/>
            <person name="Narusaka M."/>
            <person name="Takano Y."/>
            <person name="Narusaka Y."/>
            <person name="Kawaradani M."/>
            <person name="Damm U."/>
            <person name="Shirasu K."/>
        </authorList>
    </citation>
    <scope>NUCLEOTIDE SEQUENCE [LARGE SCALE GENOMIC DNA]</scope>
    <source>
        <strain evidence="2 3">PG-2018a</strain>
    </source>
</reference>
<keyword evidence="3" id="KW-1185">Reference proteome</keyword>
<accession>A0A5Q4C6I5</accession>
<comment type="caution">
    <text evidence="2">The sequence shown here is derived from an EMBL/GenBank/DDBJ whole genome shotgun (WGS) entry which is preliminary data.</text>
</comment>
<dbReference type="AlphaFoldDB" id="A0A5Q4C6I5"/>
<evidence type="ECO:0000256" key="1">
    <source>
        <dbReference type="SAM" id="MobiDB-lite"/>
    </source>
</evidence>
<name>A0A5Q4C6I5_9PEZI</name>
<dbReference type="EMBL" id="PUHP01000044">
    <property type="protein sequence ID" value="TQN74287.1"/>
    <property type="molecule type" value="Genomic_DNA"/>
</dbReference>
<feature type="region of interest" description="Disordered" evidence="1">
    <location>
        <begin position="35"/>
        <end position="67"/>
    </location>
</feature>
<organism evidence="2 3">
    <name type="scientific">Colletotrichum shisoi</name>
    <dbReference type="NCBI Taxonomy" id="2078593"/>
    <lineage>
        <taxon>Eukaryota</taxon>
        <taxon>Fungi</taxon>
        <taxon>Dikarya</taxon>
        <taxon>Ascomycota</taxon>
        <taxon>Pezizomycotina</taxon>
        <taxon>Sordariomycetes</taxon>
        <taxon>Hypocreomycetidae</taxon>
        <taxon>Glomerellales</taxon>
        <taxon>Glomerellaceae</taxon>
        <taxon>Colletotrichum</taxon>
        <taxon>Colletotrichum destructivum species complex</taxon>
    </lineage>
</organism>
<evidence type="ECO:0000313" key="2">
    <source>
        <dbReference type="EMBL" id="TQN74287.1"/>
    </source>
</evidence>
<evidence type="ECO:0000313" key="3">
    <source>
        <dbReference type="Proteomes" id="UP000326340"/>
    </source>
</evidence>
<dbReference type="Proteomes" id="UP000326340">
    <property type="component" value="Unassembled WGS sequence"/>
</dbReference>
<sequence length="67" mass="7196">MAKYVPHLLDIEISEAGPAGPAGPVLEVPGSRYKTRKRSSVSGGKRLAAWRCPQRNSEEIQPGPVQA</sequence>
<gene>
    <name evidence="2" type="ORF">CSHISOI_01176</name>
</gene>
<proteinExistence type="predicted"/>
<protein>
    <submittedName>
        <fullName evidence="2">Uncharacterized protein</fullName>
    </submittedName>
</protein>